<evidence type="ECO:0000256" key="10">
    <source>
        <dbReference type="SAM" id="Coils"/>
    </source>
</evidence>
<keyword evidence="6 9" id="KW-0505">Motor protein</keyword>
<evidence type="ECO:0000256" key="7">
    <source>
        <dbReference type="ARBA" id="ARBA00023212"/>
    </source>
</evidence>
<dbReference type="PRINTS" id="PR00380">
    <property type="entry name" value="KINESINHEAVY"/>
</dbReference>
<dbReference type="GO" id="GO:0008017">
    <property type="term" value="F:microtubule binding"/>
    <property type="evidence" value="ECO:0007669"/>
    <property type="project" value="InterPro"/>
</dbReference>
<dbReference type="SUPFAM" id="SSF52540">
    <property type="entry name" value="P-loop containing nucleoside triphosphate hydrolases"/>
    <property type="match status" value="1"/>
</dbReference>
<dbReference type="PANTHER" id="PTHR47968">
    <property type="entry name" value="CENTROMERE PROTEIN E"/>
    <property type="match status" value="1"/>
</dbReference>
<evidence type="ECO:0000259" key="12">
    <source>
        <dbReference type="PROSITE" id="PS50067"/>
    </source>
</evidence>
<dbReference type="InterPro" id="IPR027417">
    <property type="entry name" value="P-loop_NTPase"/>
</dbReference>
<feature type="compositionally biased region" description="Polar residues" evidence="11">
    <location>
        <begin position="686"/>
        <end position="696"/>
    </location>
</feature>
<dbReference type="GO" id="GO:0007018">
    <property type="term" value="P:microtubule-based movement"/>
    <property type="evidence" value="ECO:0007669"/>
    <property type="project" value="InterPro"/>
</dbReference>
<dbReference type="PROSITE" id="PS00411">
    <property type="entry name" value="KINESIN_MOTOR_1"/>
    <property type="match status" value="1"/>
</dbReference>
<evidence type="ECO:0000256" key="2">
    <source>
        <dbReference type="ARBA" id="ARBA00022701"/>
    </source>
</evidence>
<dbReference type="InterPro" id="IPR036961">
    <property type="entry name" value="Kinesin_motor_dom_sf"/>
</dbReference>
<comment type="similarity">
    <text evidence="8 9">Belongs to the TRAFAC class myosin-kinesin ATPase superfamily. Kinesin family.</text>
</comment>
<keyword evidence="7" id="KW-0963">Cytoplasm</keyword>
<dbReference type="AlphaFoldDB" id="A0A7R9J1M6"/>
<feature type="compositionally biased region" description="Low complexity" evidence="11">
    <location>
        <begin position="707"/>
        <end position="719"/>
    </location>
</feature>
<dbReference type="PANTHER" id="PTHR47968:SF13">
    <property type="entry name" value="KINESIN-LIKE PROTEIN KIF19 ISOFORM X1"/>
    <property type="match status" value="1"/>
</dbReference>
<evidence type="ECO:0000256" key="11">
    <source>
        <dbReference type="SAM" id="MobiDB-lite"/>
    </source>
</evidence>
<keyword evidence="2 9" id="KW-0493">Microtubule</keyword>
<organism evidence="13">
    <name type="scientific">Timema californicum</name>
    <name type="common">California timema</name>
    <name type="synonym">Walking stick</name>
    <dbReference type="NCBI Taxonomy" id="61474"/>
    <lineage>
        <taxon>Eukaryota</taxon>
        <taxon>Metazoa</taxon>
        <taxon>Ecdysozoa</taxon>
        <taxon>Arthropoda</taxon>
        <taxon>Hexapoda</taxon>
        <taxon>Insecta</taxon>
        <taxon>Pterygota</taxon>
        <taxon>Neoptera</taxon>
        <taxon>Polyneoptera</taxon>
        <taxon>Phasmatodea</taxon>
        <taxon>Timematodea</taxon>
        <taxon>Timematoidea</taxon>
        <taxon>Timematidae</taxon>
        <taxon>Timema</taxon>
    </lineage>
</organism>
<dbReference type="InterPro" id="IPR019821">
    <property type="entry name" value="Kinesin_motor_CS"/>
</dbReference>
<keyword evidence="3 9" id="KW-0547">Nucleotide-binding</keyword>
<feature type="domain" description="Kinesin motor" evidence="12">
    <location>
        <begin position="1"/>
        <end position="219"/>
    </location>
</feature>
<evidence type="ECO:0000313" key="13">
    <source>
        <dbReference type="EMBL" id="CAD7571075.1"/>
    </source>
</evidence>
<feature type="region of interest" description="Disordered" evidence="11">
    <location>
        <begin position="686"/>
        <end position="721"/>
    </location>
</feature>
<comment type="subcellular location">
    <subcellularLocation>
        <location evidence="1">Cytoplasm</location>
        <location evidence="1">Cytoskeleton</location>
    </subcellularLocation>
</comment>
<evidence type="ECO:0000256" key="4">
    <source>
        <dbReference type="ARBA" id="ARBA00022840"/>
    </source>
</evidence>
<dbReference type="Pfam" id="PF00225">
    <property type="entry name" value="Kinesin"/>
    <property type="match status" value="1"/>
</dbReference>
<keyword evidence="4 9" id="KW-0067">ATP-binding</keyword>
<dbReference type="Gene3D" id="3.40.850.10">
    <property type="entry name" value="Kinesin motor domain"/>
    <property type="match status" value="1"/>
</dbReference>
<dbReference type="GO" id="GO:0005524">
    <property type="term" value="F:ATP binding"/>
    <property type="evidence" value="ECO:0007669"/>
    <property type="project" value="UniProtKB-KW"/>
</dbReference>
<proteinExistence type="inferred from homology"/>
<dbReference type="InterPro" id="IPR027640">
    <property type="entry name" value="Kinesin-like_fam"/>
</dbReference>
<evidence type="ECO:0000256" key="5">
    <source>
        <dbReference type="ARBA" id="ARBA00023054"/>
    </source>
</evidence>
<feature type="coiled-coil region" evidence="10">
    <location>
        <begin position="389"/>
        <end position="449"/>
    </location>
</feature>
<dbReference type="PROSITE" id="PS50067">
    <property type="entry name" value="KINESIN_MOTOR_2"/>
    <property type="match status" value="1"/>
</dbReference>
<evidence type="ECO:0000256" key="1">
    <source>
        <dbReference type="ARBA" id="ARBA00004245"/>
    </source>
</evidence>
<dbReference type="InterPro" id="IPR001752">
    <property type="entry name" value="Kinesin_motor_dom"/>
</dbReference>
<name>A0A7R9J1M6_TIMCA</name>
<protein>
    <recommendedName>
        <fullName evidence="9">Kinesin-like protein</fullName>
    </recommendedName>
</protein>
<dbReference type="GO" id="GO:0005874">
    <property type="term" value="C:microtubule"/>
    <property type="evidence" value="ECO:0007669"/>
    <property type="project" value="UniProtKB-KW"/>
</dbReference>
<dbReference type="SMART" id="SM00129">
    <property type="entry name" value="KISc"/>
    <property type="match status" value="1"/>
</dbReference>
<accession>A0A7R9J1M6</accession>
<comment type="caution">
    <text evidence="8">Lacks conserved residue(s) required for the propagation of feature annotation.</text>
</comment>
<evidence type="ECO:0000256" key="6">
    <source>
        <dbReference type="ARBA" id="ARBA00023175"/>
    </source>
</evidence>
<evidence type="ECO:0000256" key="9">
    <source>
        <dbReference type="RuleBase" id="RU000394"/>
    </source>
</evidence>
<evidence type="ECO:0000256" key="3">
    <source>
        <dbReference type="ARBA" id="ARBA00022741"/>
    </source>
</evidence>
<evidence type="ECO:0000256" key="8">
    <source>
        <dbReference type="PROSITE-ProRule" id="PRU00283"/>
    </source>
</evidence>
<keyword evidence="5 10" id="KW-0175">Coiled coil</keyword>
<gene>
    <name evidence="13" type="ORF">TCMB3V08_LOCUS3760</name>
</gene>
<keyword evidence="7" id="KW-0206">Cytoskeleton</keyword>
<dbReference type="GO" id="GO:0003777">
    <property type="term" value="F:microtubule motor activity"/>
    <property type="evidence" value="ECO:0007669"/>
    <property type="project" value="InterPro"/>
</dbReference>
<reference evidence="13" key="1">
    <citation type="submission" date="2020-11" db="EMBL/GenBank/DDBJ databases">
        <authorList>
            <person name="Tran Van P."/>
        </authorList>
    </citation>
    <scope>NUCLEOTIDE SEQUENCE</scope>
</reference>
<sequence length="811" mass="93778">MITPRGWRPDKSSRTRVNMSYLEIYNENIRDLLNPGSGYLELREDGRGQTIQVAKLSEISTTSTDEVMRLLQRGNRARTVEPTAANRTSSRSHALLSVTVRQTSPLHNQEKLRARVKQGKLFMIDLAGSERASNTKNRGKRLQEGAHINRSLLALGNCINALSGGARYVNYRDSKLTRLLKDALSGNCKTVMVAHISPASVHREESRTTLLYADRAKNISKKVERNILDVSYHVSQYRTIINELREEISRLRSKMENRPRSGLHSAYLGEQIKGVRDQIVRTFRDQMKLRRQWKVRRVKVGVSFRRKLMDLDGQLLSLGAEAERQHLLISQWESKNNKLYKSTHRNTAQRWRPNTSPDLDLDRDLSDAETSDEVLQQAWAELNFIEKGRERCLEMREKTEKELEKVRQRGAELEDELPSKISSDEERELLGLMCRVHELEVEKMALQREEMVKGHELLLGELPSKISSDEERELLGLMCRVHELEVEKMALQREEMVKGHELLLGELPSKISSDEERELLGLMCRVHELEELPSKISSDEERELLGLMCRVHELEVEKMALQSERLIKQHELRRRDLVIIRFDRQRQLCEEIITRQRQLMEEGSVFMPPDLQELYRVYQQEIHAAIYADTAPIFQSGLPHSSYTRERDKDKLPPINQSAEPLFQKALRFTPVGELVGSSRMDSEISLRTPTRTELVSSPRMGDTPFSRLPRPVPRNSSRNLRRVSSDDNLVVSADKLANALVVLSSTAEDEEIENVDVDVLAVVEVFKSLIKLFDELREQFDLYEEKALEVCEKKTYEQDERRHTVKKKSR</sequence>
<dbReference type="EMBL" id="OE180332">
    <property type="protein sequence ID" value="CAD7571075.1"/>
    <property type="molecule type" value="Genomic_DNA"/>
</dbReference>